<accession>A0ABZ3C307</accession>
<protein>
    <recommendedName>
        <fullName evidence="4">DUF2516 family protein</fullName>
    </recommendedName>
</protein>
<sequence>MLAVEWWWLTALIFGLDLLLALAEGTSAAERPGFRVLRWAGRFAAAAVILGIGLVLQPTGLWWFVMVAFVLAEGTIHWFLRRRQPLVTPAAG</sequence>
<keyword evidence="3" id="KW-1185">Reference proteome</keyword>
<gene>
    <name evidence="2" type="ORF">PCC79_10010</name>
</gene>
<keyword evidence="1" id="KW-1133">Transmembrane helix</keyword>
<feature type="transmembrane region" description="Helical" evidence="1">
    <location>
        <begin position="6"/>
        <end position="24"/>
    </location>
</feature>
<evidence type="ECO:0008006" key="4">
    <source>
        <dbReference type="Google" id="ProtNLM"/>
    </source>
</evidence>
<evidence type="ECO:0000256" key="1">
    <source>
        <dbReference type="SAM" id="Phobius"/>
    </source>
</evidence>
<keyword evidence="1" id="KW-0472">Membrane</keyword>
<feature type="transmembrane region" description="Helical" evidence="1">
    <location>
        <begin position="36"/>
        <end position="55"/>
    </location>
</feature>
<evidence type="ECO:0000313" key="3">
    <source>
        <dbReference type="Proteomes" id="UP001434337"/>
    </source>
</evidence>
<dbReference type="Proteomes" id="UP001434337">
    <property type="component" value="Chromosome"/>
</dbReference>
<dbReference type="RefSeq" id="WP_232547662.1">
    <property type="nucleotide sequence ID" value="NZ_CP115965.1"/>
</dbReference>
<organism evidence="2 3">
    <name type="scientific">Propioniciclava soli</name>
    <dbReference type="NCBI Taxonomy" id="2775081"/>
    <lineage>
        <taxon>Bacteria</taxon>
        <taxon>Bacillati</taxon>
        <taxon>Actinomycetota</taxon>
        <taxon>Actinomycetes</taxon>
        <taxon>Propionibacteriales</taxon>
        <taxon>Propionibacteriaceae</taxon>
        <taxon>Propioniciclava</taxon>
    </lineage>
</organism>
<reference evidence="2 3" key="1">
    <citation type="journal article" date="2023" name="Environ Microbiome">
        <title>A coral-associated actinobacterium mitigates coral bleaching under heat stress.</title>
        <authorList>
            <person name="Li J."/>
            <person name="Zou Y."/>
            <person name="Li Q."/>
            <person name="Zhang J."/>
            <person name="Bourne D.G."/>
            <person name="Lyu Y."/>
            <person name="Liu C."/>
            <person name="Zhang S."/>
        </authorList>
    </citation>
    <scope>NUCLEOTIDE SEQUENCE [LARGE SCALE GENOMIC DNA]</scope>
    <source>
        <strain evidence="2 3">SCSIO 13291</strain>
    </source>
</reference>
<proteinExistence type="predicted"/>
<name>A0ABZ3C307_9ACTN</name>
<dbReference type="EMBL" id="CP115965">
    <property type="protein sequence ID" value="WZW97252.1"/>
    <property type="molecule type" value="Genomic_DNA"/>
</dbReference>
<keyword evidence="1" id="KW-0812">Transmembrane</keyword>
<evidence type="ECO:0000313" key="2">
    <source>
        <dbReference type="EMBL" id="WZW97252.1"/>
    </source>
</evidence>
<feature type="transmembrane region" description="Helical" evidence="1">
    <location>
        <begin position="61"/>
        <end position="80"/>
    </location>
</feature>